<dbReference type="Proteomes" id="UP000514752">
    <property type="component" value="Chromosome"/>
</dbReference>
<evidence type="ECO:0000313" key="2">
    <source>
        <dbReference type="Proteomes" id="UP000514752"/>
    </source>
</evidence>
<dbReference type="EMBL" id="CP059567">
    <property type="protein sequence ID" value="QMT40955.1"/>
    <property type="molecule type" value="Genomic_DNA"/>
</dbReference>
<gene>
    <name evidence="1" type="ORF">H3L94_02555</name>
</gene>
<dbReference type="RefSeq" id="WP_182122539.1">
    <property type="nucleotide sequence ID" value="NZ_CP059567.1"/>
</dbReference>
<proteinExistence type="predicted"/>
<organism evidence="1 2">
    <name type="scientific">Neisseria shayeganii</name>
    <dbReference type="NCBI Taxonomy" id="607712"/>
    <lineage>
        <taxon>Bacteria</taxon>
        <taxon>Pseudomonadati</taxon>
        <taxon>Pseudomonadota</taxon>
        <taxon>Betaproteobacteria</taxon>
        <taxon>Neisseriales</taxon>
        <taxon>Neisseriaceae</taxon>
        <taxon>Neisseria</taxon>
    </lineage>
</organism>
<accession>A0A7D7NBZ3</accession>
<sequence length="135" mass="15713">MKIDDIPQDNSKTYHGHQKIIYGTRNGQYQAATSTGWQDEAYATEQAVADLDEQTAAARREVEQGQRSPLYYYMFRYRHDETSLAQSTGLWRWQIRRHFRPEVFAKLNPATLAKYAQAFQLSPEALRRLPDDQAT</sequence>
<name>A0A7D7NBZ3_9NEIS</name>
<dbReference type="AlphaFoldDB" id="A0A7D7NBZ3"/>
<evidence type="ECO:0000313" key="1">
    <source>
        <dbReference type="EMBL" id="QMT40955.1"/>
    </source>
</evidence>
<dbReference type="KEGG" id="nsg:H3L94_02555"/>
<protein>
    <submittedName>
        <fullName evidence="1">Uncharacterized protein</fullName>
    </submittedName>
</protein>
<reference evidence="1 2" key="1">
    <citation type="submission" date="2020-07" db="EMBL/GenBank/DDBJ databases">
        <title>Genomic diversity of species in the Neisseriaceae family.</title>
        <authorList>
            <person name="Vincent A.T."/>
            <person name="Bernet E."/>
            <person name="Veyrier F.J."/>
        </authorList>
    </citation>
    <scope>NUCLEOTIDE SEQUENCE [LARGE SCALE GENOMIC DNA]</scope>
    <source>
        <strain evidence="1 2">DSM 22244</strain>
    </source>
</reference>